<dbReference type="SUPFAM" id="SSF54897">
    <property type="entry name" value="Protease propeptides/inhibitors"/>
    <property type="match status" value="1"/>
</dbReference>
<comment type="subcellular location">
    <subcellularLocation>
        <location evidence="3">Secreted</location>
        <location evidence="3">Extracellular space</location>
    </subcellularLocation>
</comment>
<feature type="binding site" evidence="15">
    <location>
        <position position="564"/>
    </location>
    <ligand>
        <name>Ca(2+)</name>
        <dbReference type="ChEBI" id="CHEBI:29108"/>
    </ligand>
</feature>
<keyword evidence="7 15" id="KW-0479">Metal-binding</keyword>
<dbReference type="AlphaFoldDB" id="A0A423WD74"/>
<evidence type="ECO:0000256" key="12">
    <source>
        <dbReference type="ARBA" id="ARBA00023026"/>
    </source>
</evidence>
<keyword evidence="12" id="KW-0843">Virulence</keyword>
<evidence type="ECO:0000256" key="13">
    <source>
        <dbReference type="ARBA" id="ARBA00023145"/>
    </source>
</evidence>
<evidence type="ECO:0000256" key="9">
    <source>
        <dbReference type="ARBA" id="ARBA00022801"/>
    </source>
</evidence>
<feature type="binding site" evidence="15">
    <location>
        <position position="563"/>
    </location>
    <ligand>
        <name>Ca(2+)</name>
        <dbReference type="ChEBI" id="CHEBI:29108"/>
    </ligand>
</feature>
<keyword evidence="5" id="KW-0964">Secreted</keyword>
<dbReference type="OrthoDB" id="409122at2759"/>
<dbReference type="STRING" id="356882.A0A423WD74"/>
<gene>
    <name evidence="18" type="ORF">VMCG_05849</name>
</gene>
<evidence type="ECO:0000256" key="16">
    <source>
        <dbReference type="SAM" id="SignalP"/>
    </source>
</evidence>
<dbReference type="GO" id="GO:0006508">
    <property type="term" value="P:proteolysis"/>
    <property type="evidence" value="ECO:0007669"/>
    <property type="project" value="UniProtKB-KW"/>
</dbReference>
<feature type="chain" id="PRO_5019079689" description="tripeptidyl-peptidase II" evidence="16">
    <location>
        <begin position="20"/>
        <end position="636"/>
    </location>
</feature>
<evidence type="ECO:0000256" key="7">
    <source>
        <dbReference type="ARBA" id="ARBA00022723"/>
    </source>
</evidence>
<proteinExistence type="predicted"/>
<keyword evidence="11 15" id="KW-0106">Calcium</keyword>
<dbReference type="FunFam" id="3.40.50.200:FF:000015">
    <property type="entry name" value="Tripeptidyl peptidase A"/>
    <property type="match status" value="1"/>
</dbReference>
<keyword evidence="19" id="KW-1185">Reference proteome</keyword>
<evidence type="ECO:0000256" key="5">
    <source>
        <dbReference type="ARBA" id="ARBA00022525"/>
    </source>
</evidence>
<dbReference type="PANTHER" id="PTHR14218">
    <property type="entry name" value="PROTEASE S8 TRIPEPTIDYL PEPTIDASE I CLN2"/>
    <property type="match status" value="1"/>
</dbReference>
<feature type="binding site" evidence="15">
    <location>
        <position position="588"/>
    </location>
    <ligand>
        <name>Ca(2+)</name>
        <dbReference type="ChEBI" id="CHEBI:29108"/>
    </ligand>
</feature>
<organism evidence="18 19">
    <name type="scientific">Cytospora schulzeri</name>
    <dbReference type="NCBI Taxonomy" id="448051"/>
    <lineage>
        <taxon>Eukaryota</taxon>
        <taxon>Fungi</taxon>
        <taxon>Dikarya</taxon>
        <taxon>Ascomycota</taxon>
        <taxon>Pezizomycotina</taxon>
        <taxon>Sordariomycetes</taxon>
        <taxon>Sordariomycetidae</taxon>
        <taxon>Diaporthales</taxon>
        <taxon>Cytosporaceae</taxon>
        <taxon>Cytospora</taxon>
    </lineage>
</organism>
<dbReference type="PROSITE" id="PS51695">
    <property type="entry name" value="SEDOLISIN"/>
    <property type="match status" value="1"/>
</dbReference>
<keyword evidence="14" id="KW-0325">Glycoprotein</keyword>
<dbReference type="GO" id="GO:0046872">
    <property type="term" value="F:metal ion binding"/>
    <property type="evidence" value="ECO:0007669"/>
    <property type="project" value="UniProtKB-UniRule"/>
</dbReference>
<evidence type="ECO:0000256" key="2">
    <source>
        <dbReference type="ARBA" id="ARBA00002451"/>
    </source>
</evidence>
<dbReference type="PROSITE" id="PS00138">
    <property type="entry name" value="SUBTILASE_SER"/>
    <property type="match status" value="1"/>
</dbReference>
<dbReference type="EC" id="3.4.14.10" evidence="4"/>
<dbReference type="CDD" id="cd04056">
    <property type="entry name" value="Peptidases_S53"/>
    <property type="match status" value="1"/>
</dbReference>
<dbReference type="EMBL" id="LKEA01000019">
    <property type="protein sequence ID" value="ROW01363.1"/>
    <property type="molecule type" value="Genomic_DNA"/>
</dbReference>
<keyword evidence="9 15" id="KW-0378">Hydrolase</keyword>
<feature type="active site" description="Charge relay system" evidence="15">
    <location>
        <position position="306"/>
    </location>
</feature>
<dbReference type="InterPro" id="IPR050819">
    <property type="entry name" value="Tripeptidyl-peptidase_I"/>
</dbReference>
<dbReference type="PANTHER" id="PTHR14218:SF39">
    <property type="entry name" value="PEPTIDASE S53 DOMAIN-CONTAINING PROTEIN"/>
    <property type="match status" value="1"/>
</dbReference>
<dbReference type="SMART" id="SM00944">
    <property type="entry name" value="Pro-kuma_activ"/>
    <property type="match status" value="1"/>
</dbReference>
<feature type="domain" description="Peptidase S53" evidence="17">
    <location>
        <begin position="218"/>
        <end position="608"/>
    </location>
</feature>
<dbReference type="CDD" id="cd11377">
    <property type="entry name" value="Pro-peptidase_S53"/>
    <property type="match status" value="1"/>
</dbReference>
<dbReference type="GO" id="GO:0008240">
    <property type="term" value="F:tripeptidyl-peptidase activity"/>
    <property type="evidence" value="ECO:0007669"/>
    <property type="project" value="UniProtKB-EC"/>
</dbReference>
<evidence type="ECO:0000313" key="18">
    <source>
        <dbReference type="EMBL" id="ROW01363.1"/>
    </source>
</evidence>
<evidence type="ECO:0000256" key="4">
    <source>
        <dbReference type="ARBA" id="ARBA00012462"/>
    </source>
</evidence>
<keyword evidence="10 15" id="KW-0720">Serine protease</keyword>
<dbReference type="InterPro" id="IPR015366">
    <property type="entry name" value="S53_propep"/>
</dbReference>
<evidence type="ECO:0000313" key="19">
    <source>
        <dbReference type="Proteomes" id="UP000283895"/>
    </source>
</evidence>
<evidence type="ECO:0000256" key="11">
    <source>
        <dbReference type="ARBA" id="ARBA00022837"/>
    </source>
</evidence>
<evidence type="ECO:0000256" key="1">
    <source>
        <dbReference type="ARBA" id="ARBA00001910"/>
    </source>
</evidence>
<dbReference type="InterPro" id="IPR000209">
    <property type="entry name" value="Peptidase_S8/S53_dom"/>
</dbReference>
<evidence type="ECO:0000259" key="17">
    <source>
        <dbReference type="PROSITE" id="PS51695"/>
    </source>
</evidence>
<feature type="active site" description="Charge relay system" evidence="15">
    <location>
        <position position="302"/>
    </location>
</feature>
<dbReference type="Gene3D" id="3.40.50.200">
    <property type="entry name" value="Peptidase S8/S53 domain"/>
    <property type="match status" value="1"/>
</dbReference>
<evidence type="ECO:0000256" key="8">
    <source>
        <dbReference type="ARBA" id="ARBA00022729"/>
    </source>
</evidence>
<dbReference type="Pfam" id="PF09286">
    <property type="entry name" value="Pro-kuma_activ"/>
    <property type="match status" value="1"/>
</dbReference>
<name>A0A423WD74_9PEZI</name>
<feature type="signal peptide" evidence="16">
    <location>
        <begin position="1"/>
        <end position="19"/>
    </location>
</feature>
<evidence type="ECO:0000256" key="3">
    <source>
        <dbReference type="ARBA" id="ARBA00004239"/>
    </source>
</evidence>
<dbReference type="GO" id="GO:0005576">
    <property type="term" value="C:extracellular region"/>
    <property type="evidence" value="ECO:0007669"/>
    <property type="project" value="UniProtKB-SubCell"/>
</dbReference>
<feature type="active site" description="Charge relay system" evidence="15">
    <location>
        <position position="521"/>
    </location>
</feature>
<comment type="function">
    <text evidence="2">Secreted tripeptidyl-peptidase which degrades proteins at acidic pHs and is involved in virulence.</text>
</comment>
<evidence type="ECO:0000256" key="6">
    <source>
        <dbReference type="ARBA" id="ARBA00022670"/>
    </source>
</evidence>
<dbReference type="InterPro" id="IPR023828">
    <property type="entry name" value="Peptidase_S8_Ser-AS"/>
</dbReference>
<comment type="cofactor">
    <cofactor evidence="15">
        <name>Ca(2+)</name>
        <dbReference type="ChEBI" id="CHEBI:29108"/>
    </cofactor>
    <text evidence="15">Binds 1 Ca(2+) ion per subunit.</text>
</comment>
<dbReference type="InterPro" id="IPR030400">
    <property type="entry name" value="Sedolisin_dom"/>
</dbReference>
<evidence type="ECO:0000256" key="10">
    <source>
        <dbReference type="ARBA" id="ARBA00022825"/>
    </source>
</evidence>
<dbReference type="GO" id="GO:0004252">
    <property type="term" value="F:serine-type endopeptidase activity"/>
    <property type="evidence" value="ECO:0007669"/>
    <property type="project" value="UniProtKB-UniRule"/>
</dbReference>
<feature type="binding site" evidence="15">
    <location>
        <position position="586"/>
    </location>
    <ligand>
        <name>Ca(2+)</name>
        <dbReference type="ChEBI" id="CHEBI:29108"/>
    </ligand>
</feature>
<keyword evidence="8 16" id="KW-0732">Signal</keyword>
<dbReference type="InterPro" id="IPR036852">
    <property type="entry name" value="Peptidase_S8/S53_dom_sf"/>
</dbReference>
<comment type="caution">
    <text evidence="18">The sequence shown here is derived from an EMBL/GenBank/DDBJ whole genome shotgun (WGS) entry which is preliminary data.</text>
</comment>
<dbReference type="SUPFAM" id="SSF52743">
    <property type="entry name" value="Subtilisin-like"/>
    <property type="match status" value="1"/>
</dbReference>
<keyword evidence="6 15" id="KW-0645">Protease</keyword>
<evidence type="ECO:0000256" key="14">
    <source>
        <dbReference type="ARBA" id="ARBA00023180"/>
    </source>
</evidence>
<protein>
    <recommendedName>
        <fullName evidence="4">tripeptidyl-peptidase II</fullName>
        <ecNumber evidence="4">3.4.14.10</ecNumber>
    </recommendedName>
</protein>
<comment type="catalytic activity">
    <reaction evidence="1">
        <text>Release of an N-terminal tripeptide from a polypeptide.</text>
        <dbReference type="EC" id="3.4.14.10"/>
    </reaction>
</comment>
<sequence>MKATGIILAAGLLSSSAVGKPVKQRSDFAIKDSHHVPRKWTEVRRPDADQMIALRIGLKQGSFSELERQLYEVSDPDHHRYGHHLKAEDVHKLLEPADETLDLVHEWLAEYGLDESQLGYTPARDWVTVTLPVADVEEMLDTKYAVYRHDDGSELVRTPEWSLPLHLHDHIDTIQPTNSWFRSKPKAYALKVETLEEQKPTLKLYTNASVSDVCVWNSVTPTCLRTLYETIDYQAQSNDTNIMGLCDYLGETNNRNDTYKFLTEYRPEAKAAAYEFKFDSIANGTTAQVYSEDMIDDETGVEGNLDVQTMLGIGWPTKLIAYTVGGSPPFNKDQATTSDTNEPYLVWLDTVLSMSDRSIAKVISTSYDDDEQTVPFSYASRVCNEMAQLGARGVSLFYASGDDGVGSSGDCVTNDGRNRSTFLPEFPSSCPFVTSVGSTMNFTPEVVAHSSSGYASGGGFSSYFSRPLYQDGIVDKYVESLNGKYAGYYNQEGRGYPDLAAQGYKYTEVWDNRNILVSGTSAATPTITAIFALVNDALLAAGKSTMGFVNPWLYKKGHKAFTDITSGSAVGCTELADGLGFPAKKGWDAVTGFGTPRFKSILELLCIGNGSFTGKKQGWGEARKGDRWSRGIHHPW</sequence>
<reference evidence="18 19" key="1">
    <citation type="submission" date="2015-09" db="EMBL/GenBank/DDBJ databases">
        <title>Host preference determinants of Valsa canker pathogens revealed by comparative genomics.</title>
        <authorList>
            <person name="Yin Z."/>
            <person name="Huang L."/>
        </authorList>
    </citation>
    <scope>NUCLEOTIDE SEQUENCE [LARGE SCALE GENOMIC DNA]</scope>
    <source>
        <strain evidence="18 19">03-1</strain>
    </source>
</reference>
<keyword evidence="13" id="KW-0865">Zymogen</keyword>
<evidence type="ECO:0000256" key="15">
    <source>
        <dbReference type="PROSITE-ProRule" id="PRU01032"/>
    </source>
</evidence>
<dbReference type="Pfam" id="PF00082">
    <property type="entry name" value="Peptidase_S8"/>
    <property type="match status" value="1"/>
</dbReference>
<dbReference type="Proteomes" id="UP000283895">
    <property type="component" value="Unassembled WGS sequence"/>
</dbReference>
<accession>A0A423WD74</accession>